<dbReference type="PANTHER" id="PTHR46796:SF15">
    <property type="entry name" value="BLL1074 PROTEIN"/>
    <property type="match status" value="1"/>
</dbReference>
<keyword evidence="6" id="KW-1185">Reference proteome</keyword>
<accession>A0ABX7NE39</accession>
<dbReference type="Proteomes" id="UP000663090">
    <property type="component" value="Chromosome"/>
</dbReference>
<dbReference type="EMBL" id="CP071091">
    <property type="protein sequence ID" value="QSQ16731.1"/>
    <property type="molecule type" value="Genomic_DNA"/>
</dbReference>
<dbReference type="SMART" id="SM00342">
    <property type="entry name" value="HTH_ARAC"/>
    <property type="match status" value="1"/>
</dbReference>
<dbReference type="Gene3D" id="1.10.10.60">
    <property type="entry name" value="Homeodomain-like"/>
    <property type="match status" value="1"/>
</dbReference>
<keyword evidence="2" id="KW-0238">DNA-binding</keyword>
<reference evidence="5 6" key="1">
    <citation type="submission" date="2021-02" db="EMBL/GenBank/DDBJ databases">
        <title>De Novo genome assembly of isolated myxobacteria.</title>
        <authorList>
            <person name="Stevens D.C."/>
        </authorList>
    </citation>
    <scope>NUCLEOTIDE SEQUENCE [LARGE SCALE GENOMIC DNA]</scope>
    <source>
        <strain evidence="5 6">SCHIC003</strain>
    </source>
</reference>
<evidence type="ECO:0000256" key="1">
    <source>
        <dbReference type="ARBA" id="ARBA00023015"/>
    </source>
</evidence>
<dbReference type="Pfam" id="PF12833">
    <property type="entry name" value="HTH_18"/>
    <property type="match status" value="1"/>
</dbReference>
<evidence type="ECO:0000256" key="2">
    <source>
        <dbReference type="ARBA" id="ARBA00023125"/>
    </source>
</evidence>
<dbReference type="InterPro" id="IPR050204">
    <property type="entry name" value="AraC_XylS_family_regulators"/>
</dbReference>
<dbReference type="InterPro" id="IPR018060">
    <property type="entry name" value="HTH_AraC"/>
</dbReference>
<dbReference type="Pfam" id="PF20240">
    <property type="entry name" value="DUF6597"/>
    <property type="match status" value="1"/>
</dbReference>
<protein>
    <submittedName>
        <fullName evidence="5">Helix-turn-helix transcriptional regulator</fullName>
    </submittedName>
</protein>
<dbReference type="RefSeq" id="WP_206718372.1">
    <property type="nucleotide sequence ID" value="NZ_CP071091.1"/>
</dbReference>
<proteinExistence type="predicted"/>
<dbReference type="PANTHER" id="PTHR46796">
    <property type="entry name" value="HTH-TYPE TRANSCRIPTIONAL ACTIVATOR RHAS-RELATED"/>
    <property type="match status" value="1"/>
</dbReference>
<keyword evidence="3" id="KW-0804">Transcription</keyword>
<organism evidence="5 6">
    <name type="scientific">Myxococcus landrumensis</name>
    <dbReference type="NCBI Taxonomy" id="2813577"/>
    <lineage>
        <taxon>Bacteria</taxon>
        <taxon>Pseudomonadati</taxon>
        <taxon>Myxococcota</taxon>
        <taxon>Myxococcia</taxon>
        <taxon>Myxococcales</taxon>
        <taxon>Cystobacterineae</taxon>
        <taxon>Myxococcaceae</taxon>
        <taxon>Myxococcus</taxon>
    </lineage>
</organism>
<feature type="domain" description="HTH araC/xylS-type" evidence="4">
    <location>
        <begin position="166"/>
        <end position="264"/>
    </location>
</feature>
<evidence type="ECO:0000313" key="5">
    <source>
        <dbReference type="EMBL" id="QSQ16731.1"/>
    </source>
</evidence>
<sequence>MTGPHAFYRAVAPPPALRPYIHAFWVYEGYLPAHGSERVLPTGTVEWVMPLAGQRLEWRELDGDAGHHSGAHVAGPRLTAYDVPTAQQAMLAGVHFRVGGAWPLLGIPQDALAERHVELSSLWGADVEVWMARLQEAKGDADRFALLGDLFLARLDEKRGSHPAVARALARLDASTVEVPVASLVAGSGLSHRRFIELFRREVGLTPRDFLRVRRFQRALEYTRKGAPLSITWVAHEAGYCDQSHWLLECRKLAGLAPGALASTVRGAEVLPPEERGQMLPIG</sequence>
<evidence type="ECO:0000259" key="4">
    <source>
        <dbReference type="PROSITE" id="PS01124"/>
    </source>
</evidence>
<evidence type="ECO:0000256" key="3">
    <source>
        <dbReference type="ARBA" id="ARBA00023163"/>
    </source>
</evidence>
<gene>
    <name evidence="5" type="ORF">JY572_12065</name>
</gene>
<evidence type="ECO:0000313" key="6">
    <source>
        <dbReference type="Proteomes" id="UP000663090"/>
    </source>
</evidence>
<dbReference type="InterPro" id="IPR046532">
    <property type="entry name" value="DUF6597"/>
</dbReference>
<keyword evidence="1" id="KW-0805">Transcription regulation</keyword>
<name>A0ABX7NE39_9BACT</name>
<dbReference type="PROSITE" id="PS01124">
    <property type="entry name" value="HTH_ARAC_FAMILY_2"/>
    <property type="match status" value="1"/>
</dbReference>